<organism evidence="1 2">
    <name type="scientific">Desulfotalea psychrophila (strain LSv54 / DSM 12343)</name>
    <dbReference type="NCBI Taxonomy" id="177439"/>
    <lineage>
        <taxon>Bacteria</taxon>
        <taxon>Pseudomonadati</taxon>
        <taxon>Thermodesulfobacteriota</taxon>
        <taxon>Desulfobulbia</taxon>
        <taxon>Desulfobulbales</taxon>
        <taxon>Desulfocapsaceae</taxon>
        <taxon>Desulfotalea</taxon>
    </lineage>
</organism>
<protein>
    <recommendedName>
        <fullName evidence="3">DUF2357 domain-containing protein</fullName>
    </recommendedName>
</protein>
<evidence type="ECO:0000313" key="2">
    <source>
        <dbReference type="Proteomes" id="UP000000602"/>
    </source>
</evidence>
<dbReference type="AlphaFoldDB" id="Q6AKL4"/>
<evidence type="ECO:0000313" key="1">
    <source>
        <dbReference type="EMBL" id="CAG37111.1"/>
    </source>
</evidence>
<dbReference type="EMBL" id="CR522870">
    <property type="protein sequence ID" value="CAG37111.1"/>
    <property type="molecule type" value="Genomic_DNA"/>
</dbReference>
<dbReference type="OrthoDB" id="980345at2"/>
<proteinExistence type="predicted"/>
<dbReference type="Proteomes" id="UP000000602">
    <property type="component" value="Chromosome"/>
</dbReference>
<evidence type="ECO:0008006" key="3">
    <source>
        <dbReference type="Google" id="ProtNLM"/>
    </source>
</evidence>
<accession>Q6AKL4</accession>
<dbReference type="HOGENOM" id="CLU_485501_0_0_7"/>
<sequence>MYSIEITSFNNNNVVQKANNTFDIKETFNYNIILRREGIVQNGFLLIDGVFNQFGEQRTIALGKEEKTPFINCFGLFTCSYDGQFIATFDVSTTKLSGVEAKNILEYVYHNSQELFTSNLNKTRNFTSGGSTKNNLSLFNYIGVIKELLACLKSFLPILKNKALYKIRKEITIERYEENCATSKSLEWILANLDKHIYGNSLKGLPGAFEIDGTFALPNQIEIEKNIKDFSIYENKIIIGAIKTLELRIRDTIYLVKSNIEDNDIIDEKFASFNTIKKILLSSELNNLAEAKHTLYELKNNYFSFFNTVPSIQEKPKLTHNFRRKKHYRNIYEKVRLLYDSSLLPTGIHLVLGIKNIDILYEYYVFYKIIDLFKQLYGEPTKVETEEKEQIIKYVEFINEQGMTFRVHYQLRINKEKITPSYPWLKLFVNSNTASHYTPDIVVEFEFNSVFNYAIFDAKYSTKKWIEGTSVNIGNTTQTVINKYYLSVSHRGEPYKKIDYLFLVYPSRISAKFFTKETDYYPIIAAIPSVPNNNSHLQDIIETIARNWANNTQAHHPKPSI</sequence>
<dbReference type="KEGG" id="dps:DP2382"/>
<dbReference type="RefSeq" id="WP_011189623.1">
    <property type="nucleotide sequence ID" value="NC_006138.1"/>
</dbReference>
<gene>
    <name evidence="1" type="ordered locus">DP2382</name>
</gene>
<keyword evidence="2" id="KW-1185">Reference proteome</keyword>
<reference evidence="2" key="1">
    <citation type="journal article" date="2004" name="Environ. Microbiol.">
        <title>The genome of Desulfotalea psychrophila, a sulfate-reducing bacterium from permanently cold Arctic sediments.</title>
        <authorList>
            <person name="Rabus R."/>
            <person name="Ruepp A."/>
            <person name="Frickey T."/>
            <person name="Rattei T."/>
            <person name="Fartmann B."/>
            <person name="Stark M."/>
            <person name="Bauer M."/>
            <person name="Zibat A."/>
            <person name="Lombardot T."/>
            <person name="Becker I."/>
            <person name="Amann J."/>
            <person name="Gellner K."/>
            <person name="Teeling H."/>
            <person name="Leuschner W.D."/>
            <person name="Gloeckner F.-O."/>
            <person name="Lupas A.N."/>
            <person name="Amann R."/>
            <person name="Klenk H.-P."/>
        </authorList>
    </citation>
    <scope>NUCLEOTIDE SEQUENCE [LARGE SCALE GENOMIC DNA]</scope>
    <source>
        <strain evidence="2">DSM 12343 / LSv54</strain>
    </source>
</reference>
<name>Q6AKL4_DESPS</name>
<dbReference type="STRING" id="177439.DP2382"/>